<dbReference type="GO" id="GO:0045892">
    <property type="term" value="P:negative regulation of DNA-templated transcription"/>
    <property type="evidence" value="ECO:0007669"/>
    <property type="project" value="TreeGrafter"/>
</dbReference>
<dbReference type="PROSITE" id="PS51077">
    <property type="entry name" value="HTH_ICLR"/>
    <property type="match status" value="1"/>
</dbReference>
<evidence type="ECO:0000259" key="5">
    <source>
        <dbReference type="PROSITE" id="PS51078"/>
    </source>
</evidence>
<dbReference type="InterPro" id="IPR036390">
    <property type="entry name" value="WH_DNA-bd_sf"/>
</dbReference>
<reference evidence="6 7" key="1">
    <citation type="submission" date="2019-04" db="EMBL/GenBank/DDBJ databases">
        <title>Phreatobacter aquaticus sp. nov.</title>
        <authorList>
            <person name="Choi A."/>
        </authorList>
    </citation>
    <scope>NUCLEOTIDE SEQUENCE [LARGE SCALE GENOMIC DNA]</scope>
    <source>
        <strain evidence="6 7">KCTC 52518</strain>
    </source>
</reference>
<evidence type="ECO:0000256" key="1">
    <source>
        <dbReference type="ARBA" id="ARBA00023015"/>
    </source>
</evidence>
<keyword evidence="3" id="KW-0804">Transcription</keyword>
<keyword evidence="7" id="KW-1185">Reference proteome</keyword>
<dbReference type="Gene3D" id="1.10.10.10">
    <property type="entry name" value="Winged helix-like DNA-binding domain superfamily/Winged helix DNA-binding domain"/>
    <property type="match status" value="1"/>
</dbReference>
<gene>
    <name evidence="6" type="ORF">E8M01_31335</name>
</gene>
<dbReference type="InterPro" id="IPR029016">
    <property type="entry name" value="GAF-like_dom_sf"/>
</dbReference>
<dbReference type="KEGG" id="pstg:E8M01_31335"/>
<dbReference type="PANTHER" id="PTHR30136">
    <property type="entry name" value="HELIX-TURN-HELIX TRANSCRIPTIONAL REGULATOR, ICLR FAMILY"/>
    <property type="match status" value="1"/>
</dbReference>
<dbReference type="SUPFAM" id="SSF55781">
    <property type="entry name" value="GAF domain-like"/>
    <property type="match status" value="1"/>
</dbReference>
<keyword evidence="2" id="KW-0238">DNA-binding</keyword>
<feature type="domain" description="IclR-ED" evidence="5">
    <location>
        <begin position="108"/>
        <end position="292"/>
    </location>
</feature>
<evidence type="ECO:0000313" key="7">
    <source>
        <dbReference type="Proteomes" id="UP000298781"/>
    </source>
</evidence>
<dbReference type="SMART" id="SM00346">
    <property type="entry name" value="HTH_ICLR"/>
    <property type="match status" value="1"/>
</dbReference>
<keyword evidence="1" id="KW-0805">Transcription regulation</keyword>
<dbReference type="InterPro" id="IPR014757">
    <property type="entry name" value="Tscrpt_reg_IclR_C"/>
</dbReference>
<dbReference type="AlphaFoldDB" id="A0A4D7BC91"/>
<evidence type="ECO:0000259" key="4">
    <source>
        <dbReference type="PROSITE" id="PS51077"/>
    </source>
</evidence>
<evidence type="ECO:0000256" key="2">
    <source>
        <dbReference type="ARBA" id="ARBA00023125"/>
    </source>
</evidence>
<dbReference type="PROSITE" id="PS51078">
    <property type="entry name" value="ICLR_ED"/>
    <property type="match status" value="1"/>
</dbReference>
<dbReference type="GO" id="GO:0003677">
    <property type="term" value="F:DNA binding"/>
    <property type="evidence" value="ECO:0007669"/>
    <property type="project" value="UniProtKB-KW"/>
</dbReference>
<dbReference type="GO" id="GO:0003700">
    <property type="term" value="F:DNA-binding transcription factor activity"/>
    <property type="evidence" value="ECO:0007669"/>
    <property type="project" value="TreeGrafter"/>
</dbReference>
<dbReference type="Pfam" id="PF09339">
    <property type="entry name" value="HTH_IclR"/>
    <property type="match status" value="1"/>
</dbReference>
<dbReference type="Pfam" id="PF01614">
    <property type="entry name" value="IclR_C"/>
    <property type="match status" value="1"/>
</dbReference>
<dbReference type="OrthoDB" id="9807558at2"/>
<dbReference type="InterPro" id="IPR036388">
    <property type="entry name" value="WH-like_DNA-bd_sf"/>
</dbReference>
<dbReference type="PANTHER" id="PTHR30136:SF39">
    <property type="entry name" value="TRANSCRIPTIONAL REGULATORY PROTEIN"/>
    <property type="match status" value="1"/>
</dbReference>
<dbReference type="EMBL" id="CP039690">
    <property type="protein sequence ID" value="QCI68325.1"/>
    <property type="molecule type" value="Genomic_DNA"/>
</dbReference>
<protein>
    <submittedName>
        <fullName evidence="6">IclR family transcriptional regulator</fullName>
    </submittedName>
</protein>
<dbReference type="InterPro" id="IPR050707">
    <property type="entry name" value="HTH_MetabolicPath_Reg"/>
</dbReference>
<dbReference type="Proteomes" id="UP000298781">
    <property type="component" value="Chromosome"/>
</dbReference>
<sequence>MSINGRQRRGRGRGRCHGIHIQLSDIAAVSQSIAAAGGAVTEAAGSLHRSVALVRAIARGGEGGAALADIVAWTGLPRPTVHRVLDMLIETGWVERDQASRRFFLGREIYALGLVAAAHHPIERIAATELAALVQDIEQTVYLSVRAGLDTVCAARQESTSRIQTLVLKVGSQVPLGRGAGSMAILAALPVAEAEAIIRANLARYGQETEGFDEAAFRLALTEARVAGFASHDSLFTRGIAGIGVPVRDATGYPVAAISTAFVADWLDDAQRRRCVARLNETAERIGARLIALRSRP</sequence>
<dbReference type="Gene3D" id="3.30.450.40">
    <property type="match status" value="1"/>
</dbReference>
<feature type="domain" description="HTH iclR-type" evidence="4">
    <location>
        <begin position="44"/>
        <end position="107"/>
    </location>
</feature>
<accession>A0A4D7BC91</accession>
<proteinExistence type="predicted"/>
<evidence type="ECO:0000256" key="3">
    <source>
        <dbReference type="ARBA" id="ARBA00023163"/>
    </source>
</evidence>
<name>A0A4D7BC91_9HYPH</name>
<evidence type="ECO:0000313" key="6">
    <source>
        <dbReference type="EMBL" id="QCI68325.1"/>
    </source>
</evidence>
<dbReference type="InterPro" id="IPR005471">
    <property type="entry name" value="Tscrpt_reg_IclR_N"/>
</dbReference>
<organism evidence="6 7">
    <name type="scientific">Phreatobacter stygius</name>
    <dbReference type="NCBI Taxonomy" id="1940610"/>
    <lineage>
        <taxon>Bacteria</taxon>
        <taxon>Pseudomonadati</taxon>
        <taxon>Pseudomonadota</taxon>
        <taxon>Alphaproteobacteria</taxon>
        <taxon>Hyphomicrobiales</taxon>
        <taxon>Phreatobacteraceae</taxon>
        <taxon>Phreatobacter</taxon>
    </lineage>
</organism>
<dbReference type="SUPFAM" id="SSF46785">
    <property type="entry name" value="Winged helix' DNA-binding domain"/>
    <property type="match status" value="1"/>
</dbReference>